<dbReference type="InterPro" id="IPR000276">
    <property type="entry name" value="GPCR_Rhodpsn"/>
</dbReference>
<feature type="transmembrane region" description="Helical" evidence="9">
    <location>
        <begin position="142"/>
        <end position="160"/>
    </location>
</feature>
<evidence type="ECO:0000259" key="10">
    <source>
        <dbReference type="PROSITE" id="PS50262"/>
    </source>
</evidence>
<evidence type="ECO:0000256" key="3">
    <source>
        <dbReference type="ARBA" id="ARBA00022692"/>
    </source>
</evidence>
<organism evidence="11 12">
    <name type="scientific">Cyanoderma ruficeps</name>
    <name type="common">rufous-capped babbler</name>
    <dbReference type="NCBI Taxonomy" id="181631"/>
    <lineage>
        <taxon>Eukaryota</taxon>
        <taxon>Metazoa</taxon>
        <taxon>Chordata</taxon>
        <taxon>Craniata</taxon>
        <taxon>Vertebrata</taxon>
        <taxon>Euteleostomi</taxon>
        <taxon>Archelosauria</taxon>
        <taxon>Archosauria</taxon>
        <taxon>Dinosauria</taxon>
        <taxon>Saurischia</taxon>
        <taxon>Theropoda</taxon>
        <taxon>Coelurosauria</taxon>
        <taxon>Aves</taxon>
        <taxon>Neognathae</taxon>
        <taxon>Neoaves</taxon>
        <taxon>Telluraves</taxon>
        <taxon>Australaves</taxon>
        <taxon>Passeriformes</taxon>
        <taxon>Sylvioidea</taxon>
        <taxon>Timaliidae</taxon>
        <taxon>Cyanoderma</taxon>
    </lineage>
</organism>
<dbReference type="InterPro" id="IPR017452">
    <property type="entry name" value="GPCR_Rhodpsn_7TM"/>
</dbReference>
<evidence type="ECO:0000313" key="12">
    <source>
        <dbReference type="Proteomes" id="UP000694396"/>
    </source>
</evidence>
<evidence type="ECO:0000313" key="11">
    <source>
        <dbReference type="Ensembl" id="ENSCRFP00000002086.1"/>
    </source>
</evidence>
<feature type="transmembrane region" description="Helical" evidence="9">
    <location>
        <begin position="102"/>
        <end position="122"/>
    </location>
</feature>
<accession>A0A8C3NW16</accession>
<dbReference type="PANTHER" id="PTHR24235:SF29">
    <property type="entry name" value="GH23382P"/>
    <property type="match status" value="1"/>
</dbReference>
<dbReference type="SUPFAM" id="SSF81321">
    <property type="entry name" value="Family A G protein-coupled receptor-like"/>
    <property type="match status" value="1"/>
</dbReference>
<dbReference type="GO" id="GO:0016020">
    <property type="term" value="C:membrane"/>
    <property type="evidence" value="ECO:0007669"/>
    <property type="project" value="UniProtKB-SubCell"/>
</dbReference>
<proteinExistence type="inferred from homology"/>
<keyword evidence="4 9" id="KW-1133">Transmembrane helix</keyword>
<dbReference type="PRINTS" id="PR01012">
    <property type="entry name" value="NRPEPTIDEYR"/>
</dbReference>
<comment type="similarity">
    <text evidence="2">Belongs to the G-protein coupled receptor 1 family.</text>
</comment>
<reference evidence="11" key="1">
    <citation type="submission" date="2025-08" db="UniProtKB">
        <authorList>
            <consortium name="Ensembl"/>
        </authorList>
    </citation>
    <scope>IDENTIFICATION</scope>
</reference>
<evidence type="ECO:0000256" key="1">
    <source>
        <dbReference type="ARBA" id="ARBA00004141"/>
    </source>
</evidence>
<protein>
    <recommendedName>
        <fullName evidence="10">G-protein coupled receptors family 1 profile domain-containing protein</fullName>
    </recommendedName>
</protein>
<dbReference type="Ensembl" id="ENSCRFT00000002175.1">
    <property type="protein sequence ID" value="ENSCRFP00000002086.1"/>
    <property type="gene ID" value="ENSCRFG00000001694.1"/>
</dbReference>
<dbReference type="InterPro" id="IPR000611">
    <property type="entry name" value="NPY_rcpt"/>
</dbReference>
<dbReference type="AlphaFoldDB" id="A0A8C3NW16"/>
<keyword evidence="12" id="KW-1185">Reference proteome</keyword>
<evidence type="ECO:0000256" key="7">
    <source>
        <dbReference type="ARBA" id="ARBA00023170"/>
    </source>
</evidence>
<feature type="transmembrane region" description="Helical" evidence="9">
    <location>
        <begin position="65"/>
        <end position="90"/>
    </location>
</feature>
<sequence length="173" mass="19713">EKTGVGLPCLAHCFNYTGHRGFLRSLTITLPWTIFNWTESRIVEWEKFAELAKYEPESQKPTVKALLIVAYSVIIIMSLFGNMLVCHVVLKNKRMHSATSLFIVNLAVSDIMITLLNTPFTLVRFVNSTWVFGKAMCHISRFVQYCSLHVSTLTLTAIALDRHQVTLMNRTFS</sequence>
<evidence type="ECO:0000256" key="8">
    <source>
        <dbReference type="ARBA" id="ARBA00023224"/>
    </source>
</evidence>
<evidence type="ECO:0000256" key="9">
    <source>
        <dbReference type="SAM" id="Phobius"/>
    </source>
</evidence>
<evidence type="ECO:0000256" key="5">
    <source>
        <dbReference type="ARBA" id="ARBA00023040"/>
    </source>
</evidence>
<dbReference type="Proteomes" id="UP000694396">
    <property type="component" value="Unplaced"/>
</dbReference>
<keyword evidence="6 9" id="KW-0472">Membrane</keyword>
<keyword evidence="5" id="KW-0297">G-protein coupled receptor</keyword>
<evidence type="ECO:0000256" key="4">
    <source>
        <dbReference type="ARBA" id="ARBA00022989"/>
    </source>
</evidence>
<keyword evidence="7" id="KW-0675">Receptor</keyword>
<dbReference type="PROSITE" id="PS50262">
    <property type="entry name" value="G_PROTEIN_RECEP_F1_2"/>
    <property type="match status" value="1"/>
</dbReference>
<name>A0A8C3NW16_9PASS</name>
<dbReference type="GO" id="GO:0004983">
    <property type="term" value="F:neuropeptide Y receptor activity"/>
    <property type="evidence" value="ECO:0007669"/>
    <property type="project" value="InterPro"/>
</dbReference>
<dbReference type="Gene3D" id="1.20.1070.10">
    <property type="entry name" value="Rhodopsin 7-helix transmembrane proteins"/>
    <property type="match status" value="1"/>
</dbReference>
<dbReference type="PANTHER" id="PTHR24235">
    <property type="entry name" value="NEUROPEPTIDE Y RECEPTOR"/>
    <property type="match status" value="1"/>
</dbReference>
<comment type="subcellular location">
    <subcellularLocation>
        <location evidence="1">Membrane</location>
        <topology evidence="1">Multi-pass membrane protein</topology>
    </subcellularLocation>
</comment>
<dbReference type="Pfam" id="PF00001">
    <property type="entry name" value="7tm_1"/>
    <property type="match status" value="1"/>
</dbReference>
<reference evidence="11" key="2">
    <citation type="submission" date="2025-09" db="UniProtKB">
        <authorList>
            <consortium name="Ensembl"/>
        </authorList>
    </citation>
    <scope>IDENTIFICATION</scope>
</reference>
<dbReference type="PRINTS" id="PR00237">
    <property type="entry name" value="GPCRRHODOPSN"/>
</dbReference>
<feature type="domain" description="G-protein coupled receptors family 1 profile" evidence="10">
    <location>
        <begin position="81"/>
        <end position="173"/>
    </location>
</feature>
<evidence type="ECO:0000256" key="2">
    <source>
        <dbReference type="ARBA" id="ARBA00010663"/>
    </source>
</evidence>
<evidence type="ECO:0000256" key="6">
    <source>
        <dbReference type="ARBA" id="ARBA00023136"/>
    </source>
</evidence>
<keyword evidence="8" id="KW-0807">Transducer</keyword>
<keyword evidence="3 9" id="KW-0812">Transmembrane</keyword>